<protein>
    <submittedName>
        <fullName evidence="1">Uncharacterized protein</fullName>
    </submittedName>
</protein>
<reference evidence="1" key="1">
    <citation type="submission" date="2022-10" db="EMBL/GenBank/DDBJ databases">
        <title>Genome Sequence of Xylaria curta.</title>
        <authorList>
            <person name="Buettner E."/>
        </authorList>
    </citation>
    <scope>NUCLEOTIDE SEQUENCE</scope>
    <source>
        <strain evidence="1">Babe10</strain>
    </source>
</reference>
<evidence type="ECO:0000313" key="2">
    <source>
        <dbReference type="Proteomes" id="UP001143856"/>
    </source>
</evidence>
<dbReference type="EMBL" id="JAPDGR010002817">
    <property type="protein sequence ID" value="KAJ2974079.1"/>
    <property type="molecule type" value="Genomic_DNA"/>
</dbReference>
<comment type="caution">
    <text evidence="1">The sequence shown here is derived from an EMBL/GenBank/DDBJ whole genome shotgun (WGS) entry which is preliminary data.</text>
</comment>
<dbReference type="Proteomes" id="UP001143856">
    <property type="component" value="Unassembled WGS sequence"/>
</dbReference>
<sequence>MDSRSECPEPEPEPAREPRLYCAVKDGDIQAVRDLLTGATQPEADLNRALFEAINQRNAEVVECLINVGASVHSTSEDDKETPLRRAAKVGDVKVVQLLLDAGAGPPGLTLTYASGQHNLSIVRCLVEHAVDKNRLLNTLYKMDRLHEISPLAAAAESGDIDIARYLVEAGADLFLSCSYGLFSRRSELAIHRAFKIRHDNGTLEMIQYLISVDRKQLNAKTRYGETCLHLAAETNNTGCADWLLSEGANCEVKNQHGETPWQVACRLGDVATIGSFLRSEIQLIGSWHGGPAVTKLWDVFRGGNIDQGDGAILDIKTCSDCFGLPPTSYLTLLDKIKSSFVEHSEPDSALCVREAMCIFETLDDDPGTKFMSLSIPYLSPASLRFLKDRWRHSLKTHKKAKYCCPHNPKDFGADIVVTLDEYCNPNLGSAVLERRNNDQVLTRYVRRLHSKEAPDGIESDDYRLQLVTVPQLWCWKIGSKLILSGLRQTIGQEPYIGTDDNQNLGKLLSRIVDSLDRPRGMEFREPIFSVFSKSISAVAEDVNRYTRSTKFDDISIEEEQRFLHEINDICEEIAMMQTVIFQQEEIWKEFTYNTWPEHWPDGEDGRFRPPTGHDELGGVWREIAKPQAQFPKYRKRFEKLDDDAERVERNILVQLDLKQKHAAIKETHTATVMSAAIVGFTVITIIFAPLSFLTSLFALPIDQFQQNEEGKYTTNYIGKWIATGEIASLAITAAAIWLACEYFLKLRVIRSIWSLVSKPFLKNDYIPRSGGYWTESYRSTDSDSGTDNDSDVRLSIEATSVRSFNPEGVRETMGQETRSKSDFLRDLVKKRQFRKSRRQKSHNPDVENGG</sequence>
<gene>
    <name evidence="1" type="ORF">NUW58_g8773</name>
</gene>
<proteinExistence type="predicted"/>
<organism evidence="1 2">
    <name type="scientific">Xylaria curta</name>
    <dbReference type="NCBI Taxonomy" id="42375"/>
    <lineage>
        <taxon>Eukaryota</taxon>
        <taxon>Fungi</taxon>
        <taxon>Dikarya</taxon>
        <taxon>Ascomycota</taxon>
        <taxon>Pezizomycotina</taxon>
        <taxon>Sordariomycetes</taxon>
        <taxon>Xylariomycetidae</taxon>
        <taxon>Xylariales</taxon>
        <taxon>Xylariaceae</taxon>
        <taxon>Xylaria</taxon>
    </lineage>
</organism>
<keyword evidence="2" id="KW-1185">Reference proteome</keyword>
<name>A0ACC1N6M4_9PEZI</name>
<accession>A0ACC1N6M4</accession>
<evidence type="ECO:0000313" key="1">
    <source>
        <dbReference type="EMBL" id="KAJ2974079.1"/>
    </source>
</evidence>